<dbReference type="Gene3D" id="2.10.70.100">
    <property type="match status" value="1"/>
</dbReference>
<dbReference type="PROSITE" id="PS50112">
    <property type="entry name" value="PAS"/>
    <property type="match status" value="2"/>
</dbReference>
<dbReference type="InterPro" id="IPR004358">
    <property type="entry name" value="Sig_transdc_His_kin-like_C"/>
</dbReference>
<dbReference type="InterPro" id="IPR000014">
    <property type="entry name" value="PAS"/>
</dbReference>
<dbReference type="Pfam" id="PF08447">
    <property type="entry name" value="PAS_3"/>
    <property type="match status" value="2"/>
</dbReference>
<dbReference type="InterPro" id="IPR000700">
    <property type="entry name" value="PAS-assoc_C"/>
</dbReference>
<evidence type="ECO:0000259" key="14">
    <source>
        <dbReference type="PROSITE" id="PS50113"/>
    </source>
</evidence>
<accession>A0ABU7VUP9</accession>
<organism evidence="15 16">
    <name type="scientific">Paenibacillus haidiansis</name>
    <dbReference type="NCBI Taxonomy" id="1574488"/>
    <lineage>
        <taxon>Bacteria</taxon>
        <taxon>Bacillati</taxon>
        <taxon>Bacillota</taxon>
        <taxon>Bacilli</taxon>
        <taxon>Bacillales</taxon>
        <taxon>Paenibacillaceae</taxon>
        <taxon>Paenibacillus</taxon>
    </lineage>
</organism>
<dbReference type="Gene3D" id="3.30.565.10">
    <property type="entry name" value="Histidine kinase-like ATPase, C-terminal domain"/>
    <property type="match status" value="1"/>
</dbReference>
<dbReference type="PANTHER" id="PTHR45339">
    <property type="entry name" value="HYBRID SIGNAL TRANSDUCTION HISTIDINE KINASE J"/>
    <property type="match status" value="1"/>
</dbReference>
<keyword evidence="8" id="KW-0902">Two-component regulatory system</keyword>
<dbReference type="CDD" id="cd00130">
    <property type="entry name" value="PAS"/>
    <property type="match status" value="2"/>
</dbReference>
<evidence type="ECO:0000256" key="2">
    <source>
        <dbReference type="ARBA" id="ARBA00012438"/>
    </source>
</evidence>
<feature type="domain" description="PAC" evidence="14">
    <location>
        <begin position="97"/>
        <end position="148"/>
    </location>
</feature>
<dbReference type="Gene3D" id="1.10.287.130">
    <property type="match status" value="1"/>
</dbReference>
<dbReference type="InterPro" id="IPR013767">
    <property type="entry name" value="PAS_fold"/>
</dbReference>
<dbReference type="SMART" id="SM00091">
    <property type="entry name" value="PAS"/>
    <property type="match status" value="2"/>
</dbReference>
<dbReference type="PROSITE" id="PS50109">
    <property type="entry name" value="HIS_KIN"/>
    <property type="match status" value="1"/>
</dbReference>
<feature type="domain" description="PAC" evidence="14">
    <location>
        <begin position="216"/>
        <end position="268"/>
    </location>
</feature>
<comment type="catalytic activity">
    <reaction evidence="1">
        <text>ATP + protein L-histidine = ADP + protein N-phospho-L-histidine.</text>
        <dbReference type="EC" id="2.7.13.3"/>
    </reaction>
</comment>
<dbReference type="Pfam" id="PF02518">
    <property type="entry name" value="HATPase_c"/>
    <property type="match status" value="1"/>
</dbReference>
<dbReference type="InterPro" id="IPR013655">
    <property type="entry name" value="PAS_fold_3"/>
</dbReference>
<keyword evidence="5" id="KW-0547">Nucleotide-binding</keyword>
<dbReference type="PRINTS" id="PR00344">
    <property type="entry name" value="BCTRLSENSOR"/>
</dbReference>
<feature type="domain" description="Response regulatory" evidence="12">
    <location>
        <begin position="650"/>
        <end position="767"/>
    </location>
</feature>
<dbReference type="InterPro" id="IPR011006">
    <property type="entry name" value="CheY-like_superfamily"/>
</dbReference>
<dbReference type="Proteomes" id="UP001306950">
    <property type="component" value="Unassembled WGS sequence"/>
</dbReference>
<dbReference type="SMART" id="SM00448">
    <property type="entry name" value="REC"/>
    <property type="match status" value="1"/>
</dbReference>
<feature type="domain" description="Histidine kinase" evidence="11">
    <location>
        <begin position="404"/>
        <end position="626"/>
    </location>
</feature>
<dbReference type="SMART" id="SM00086">
    <property type="entry name" value="PAC"/>
    <property type="match status" value="3"/>
</dbReference>
<evidence type="ECO:0000256" key="5">
    <source>
        <dbReference type="ARBA" id="ARBA00022741"/>
    </source>
</evidence>
<dbReference type="RefSeq" id="WP_331847713.1">
    <property type="nucleotide sequence ID" value="NZ_JAZHPZ010000008.1"/>
</dbReference>
<dbReference type="PROSITE" id="PS50110">
    <property type="entry name" value="RESPONSE_REGULATORY"/>
    <property type="match status" value="1"/>
</dbReference>
<dbReference type="SMART" id="SM00388">
    <property type="entry name" value="HisKA"/>
    <property type="match status" value="1"/>
</dbReference>
<name>A0ABU7VUP9_9BACL</name>
<comment type="caution">
    <text evidence="15">The sequence shown here is derived from an EMBL/GenBank/DDBJ whole genome shotgun (WGS) entry which is preliminary data.</text>
</comment>
<protein>
    <recommendedName>
        <fullName evidence="2">histidine kinase</fullName>
        <ecNumber evidence="2">2.7.13.3</ecNumber>
    </recommendedName>
</protein>
<dbReference type="InterPro" id="IPR036890">
    <property type="entry name" value="HATPase_C_sf"/>
</dbReference>
<dbReference type="SUPFAM" id="SSF47384">
    <property type="entry name" value="Homodimeric domain of signal transducing histidine kinase"/>
    <property type="match status" value="1"/>
</dbReference>
<feature type="region of interest" description="Disordered" evidence="10">
    <location>
        <begin position="1"/>
        <end position="23"/>
    </location>
</feature>
<dbReference type="InterPro" id="IPR035965">
    <property type="entry name" value="PAS-like_dom_sf"/>
</dbReference>
<dbReference type="InterPro" id="IPR005467">
    <property type="entry name" value="His_kinase_dom"/>
</dbReference>
<evidence type="ECO:0000256" key="8">
    <source>
        <dbReference type="ARBA" id="ARBA00023012"/>
    </source>
</evidence>
<evidence type="ECO:0000256" key="7">
    <source>
        <dbReference type="ARBA" id="ARBA00022840"/>
    </source>
</evidence>
<evidence type="ECO:0000256" key="4">
    <source>
        <dbReference type="ARBA" id="ARBA00022679"/>
    </source>
</evidence>
<dbReference type="Pfam" id="PF00072">
    <property type="entry name" value="Response_reg"/>
    <property type="match status" value="1"/>
</dbReference>
<dbReference type="Gene3D" id="3.40.50.2300">
    <property type="match status" value="1"/>
</dbReference>
<keyword evidence="7" id="KW-0067">ATP-binding</keyword>
<evidence type="ECO:0000259" key="13">
    <source>
        <dbReference type="PROSITE" id="PS50112"/>
    </source>
</evidence>
<sequence>MGNGRRGEKSLNEGGFGTVPAKSAGQPEDWARFILATMDELVYCCDLDGIGLYCSPSVTSWLGYTPEEVVGVRYTAWCHPEHGELPIGKELLRTGRTVTELRIRDKAGDYIWFEFALHLAEDGEDKPRILAVGREISKRKYEESVLEETMRIARIGSWEWYVTEDRVALFDQLYHLFGIEKKEENLTTADILHIVHPSERERLVEAIGEALRQGHFDFEFQHEIDGEEAQYLHLRGIVTYDEEGKPVKMTGTVQNITDRKQVERKLQETVERYNSLKKYNHDAVFSLDLNGHIINTNTMAEKLTGYRVQQMAGQCFTMFIEECQLQSILSAAAADVSIEKGIDRIKTKDGRMVEVLTTIAPIIINQENVGFYIIAKDISEQKQLLIAKEAAERTNQAKSEFLAMMSHEIRTPMNGVIGMTDLMMETTELSDTQREYLDIIRKSGDTLLAIINDILDFAKIESGKAELHMDAVDVRRVISETLDILKVRAGEKRLELSYSVEGDIPGILYGDPERLKQVLLNLVGNAVKFTYSGGVTVTVNRIADDGPDIGLRFAVRDTGIGIPAEKIPLLFEPFSQLDHLMTRRYEGTGLGLAITKKLVGLMGGEIWVQPQDGPGATFMFDIRLKENEKEELAGGSKAWKNAPAKGRRLNILIAEDNEINQIVLQKMLEGLGHSTRIVASGQEVLQSVAYESFDMIFMDIHMPEMSGLEATRIIRSTIPPEKCPVIVAVTANALKGVRENLLKSGMDDYISKPIKSSVVAEIINKYF</sequence>
<keyword evidence="3 9" id="KW-0597">Phosphoprotein</keyword>
<dbReference type="CDD" id="cd16922">
    <property type="entry name" value="HATPase_EvgS-ArcB-TorS-like"/>
    <property type="match status" value="1"/>
</dbReference>
<evidence type="ECO:0000256" key="6">
    <source>
        <dbReference type="ARBA" id="ARBA00022777"/>
    </source>
</evidence>
<feature type="compositionally biased region" description="Basic and acidic residues" evidence="10">
    <location>
        <begin position="1"/>
        <end position="11"/>
    </location>
</feature>
<dbReference type="InterPro" id="IPR003594">
    <property type="entry name" value="HATPase_dom"/>
</dbReference>
<dbReference type="PANTHER" id="PTHR45339:SF1">
    <property type="entry name" value="HYBRID SIGNAL TRANSDUCTION HISTIDINE KINASE J"/>
    <property type="match status" value="1"/>
</dbReference>
<dbReference type="SUPFAM" id="SSF55874">
    <property type="entry name" value="ATPase domain of HSP90 chaperone/DNA topoisomerase II/histidine kinase"/>
    <property type="match status" value="1"/>
</dbReference>
<dbReference type="EMBL" id="JAZHPZ010000008">
    <property type="protein sequence ID" value="MEF2967494.1"/>
    <property type="molecule type" value="Genomic_DNA"/>
</dbReference>
<evidence type="ECO:0000259" key="11">
    <source>
        <dbReference type="PROSITE" id="PS50109"/>
    </source>
</evidence>
<dbReference type="Pfam" id="PF00512">
    <property type="entry name" value="HisKA"/>
    <property type="match status" value="1"/>
</dbReference>
<evidence type="ECO:0000256" key="10">
    <source>
        <dbReference type="SAM" id="MobiDB-lite"/>
    </source>
</evidence>
<evidence type="ECO:0000313" key="15">
    <source>
        <dbReference type="EMBL" id="MEF2967494.1"/>
    </source>
</evidence>
<dbReference type="SMART" id="SM00387">
    <property type="entry name" value="HATPase_c"/>
    <property type="match status" value="1"/>
</dbReference>
<dbReference type="CDD" id="cd00082">
    <property type="entry name" value="HisKA"/>
    <property type="match status" value="1"/>
</dbReference>
<feature type="domain" description="PAS" evidence="13">
    <location>
        <begin position="262"/>
        <end position="314"/>
    </location>
</feature>
<gene>
    <name evidence="15" type="ORF">V3851_16830</name>
</gene>
<dbReference type="Gene3D" id="3.30.450.20">
    <property type="entry name" value="PAS domain"/>
    <property type="match status" value="3"/>
</dbReference>
<evidence type="ECO:0000313" key="16">
    <source>
        <dbReference type="Proteomes" id="UP001306950"/>
    </source>
</evidence>
<evidence type="ECO:0000259" key="12">
    <source>
        <dbReference type="PROSITE" id="PS50110"/>
    </source>
</evidence>
<evidence type="ECO:0000256" key="9">
    <source>
        <dbReference type="PROSITE-ProRule" id="PRU00169"/>
    </source>
</evidence>
<keyword evidence="6" id="KW-0418">Kinase</keyword>
<dbReference type="Pfam" id="PF00989">
    <property type="entry name" value="PAS"/>
    <property type="match status" value="1"/>
</dbReference>
<dbReference type="CDD" id="cd17546">
    <property type="entry name" value="REC_hyHK_CKI1_RcsC-like"/>
    <property type="match status" value="1"/>
</dbReference>
<keyword evidence="16" id="KW-1185">Reference proteome</keyword>
<dbReference type="SUPFAM" id="SSF55785">
    <property type="entry name" value="PYP-like sensor domain (PAS domain)"/>
    <property type="match status" value="3"/>
</dbReference>
<dbReference type="InterPro" id="IPR001789">
    <property type="entry name" value="Sig_transdc_resp-reg_receiver"/>
</dbReference>
<evidence type="ECO:0000256" key="3">
    <source>
        <dbReference type="ARBA" id="ARBA00022553"/>
    </source>
</evidence>
<dbReference type="InterPro" id="IPR003661">
    <property type="entry name" value="HisK_dim/P_dom"/>
</dbReference>
<dbReference type="SUPFAM" id="SSF52172">
    <property type="entry name" value="CheY-like"/>
    <property type="match status" value="1"/>
</dbReference>
<reference evidence="15 16" key="1">
    <citation type="submission" date="2024-02" db="EMBL/GenBank/DDBJ databases">
        <title>A nitrogen-fixing paenibacillus bacterium.</title>
        <authorList>
            <person name="Zhang W.L."/>
            <person name="Chen S.F."/>
        </authorList>
    </citation>
    <scope>NUCLEOTIDE SEQUENCE [LARGE SCALE GENOMIC DNA]</scope>
    <source>
        <strain evidence="15 16">M1</strain>
    </source>
</reference>
<dbReference type="NCBIfam" id="TIGR00229">
    <property type="entry name" value="sensory_box"/>
    <property type="match status" value="2"/>
</dbReference>
<dbReference type="InterPro" id="IPR036097">
    <property type="entry name" value="HisK_dim/P_sf"/>
</dbReference>
<dbReference type="InterPro" id="IPR001610">
    <property type="entry name" value="PAC"/>
</dbReference>
<feature type="domain" description="PAS" evidence="13">
    <location>
        <begin position="27"/>
        <end position="81"/>
    </location>
</feature>
<keyword evidence="4" id="KW-0808">Transferase</keyword>
<evidence type="ECO:0000256" key="1">
    <source>
        <dbReference type="ARBA" id="ARBA00000085"/>
    </source>
</evidence>
<feature type="modified residue" description="4-aspartylphosphate" evidence="9">
    <location>
        <position position="699"/>
    </location>
</feature>
<dbReference type="PROSITE" id="PS50113">
    <property type="entry name" value="PAC"/>
    <property type="match status" value="2"/>
</dbReference>
<dbReference type="EC" id="2.7.13.3" evidence="2"/>
<proteinExistence type="predicted"/>